<gene>
    <name evidence="1" type="ORF">METZ01_LOCUS368439</name>
</gene>
<evidence type="ECO:0000313" key="1">
    <source>
        <dbReference type="EMBL" id="SVD15585.1"/>
    </source>
</evidence>
<protein>
    <submittedName>
        <fullName evidence="1">Uncharacterized protein</fullName>
    </submittedName>
</protein>
<reference evidence="1" key="1">
    <citation type="submission" date="2018-05" db="EMBL/GenBank/DDBJ databases">
        <authorList>
            <person name="Lanie J.A."/>
            <person name="Ng W.-L."/>
            <person name="Kazmierczak K.M."/>
            <person name="Andrzejewski T.M."/>
            <person name="Davidsen T.M."/>
            <person name="Wayne K.J."/>
            <person name="Tettelin H."/>
            <person name="Glass J.I."/>
            <person name="Rusch D."/>
            <person name="Podicherti R."/>
            <person name="Tsui H.-C.T."/>
            <person name="Winkler M.E."/>
        </authorList>
    </citation>
    <scope>NUCLEOTIDE SEQUENCE</scope>
</reference>
<sequence length="54" mass="6259">MVGLKNYFYSGLTIRLLIGIHQPKIATTMPRLLTSYENTLESPDEMICMTLRKR</sequence>
<proteinExistence type="predicted"/>
<dbReference type="AlphaFoldDB" id="A0A382T1F1"/>
<organism evidence="1">
    <name type="scientific">marine metagenome</name>
    <dbReference type="NCBI Taxonomy" id="408172"/>
    <lineage>
        <taxon>unclassified sequences</taxon>
        <taxon>metagenomes</taxon>
        <taxon>ecological metagenomes</taxon>
    </lineage>
</organism>
<name>A0A382T1F1_9ZZZZ</name>
<dbReference type="EMBL" id="UINC01132950">
    <property type="protein sequence ID" value="SVD15585.1"/>
    <property type="molecule type" value="Genomic_DNA"/>
</dbReference>
<accession>A0A382T1F1</accession>